<organism evidence="1">
    <name type="scientific">Flexilinea flocculi</name>
    <dbReference type="NCBI Taxonomy" id="1678840"/>
    <lineage>
        <taxon>Bacteria</taxon>
        <taxon>Bacillati</taxon>
        <taxon>Chloroflexota</taxon>
        <taxon>Anaerolineae</taxon>
        <taxon>Anaerolineales</taxon>
        <taxon>Anaerolineaceae</taxon>
        <taxon>Flexilinea</taxon>
    </lineage>
</organism>
<keyword evidence="2" id="KW-1185">Reference proteome</keyword>
<gene>
    <name evidence="1" type="ORF">ATC1_13221</name>
</gene>
<evidence type="ECO:0000313" key="1">
    <source>
        <dbReference type="EMBL" id="GAP40254.1"/>
    </source>
</evidence>
<name>A0A0S7BRG1_9CHLR</name>
<sequence length="50" mass="6053">MKIRMQYRNFLLKPAITVIYKYGQQYDLWKEISVLPFDSKSMINKLIAKK</sequence>
<dbReference type="AlphaFoldDB" id="A0A0S7BRG1"/>
<accession>A0A0S7BRG1</accession>
<evidence type="ECO:0000313" key="2">
    <source>
        <dbReference type="Proteomes" id="UP000053370"/>
    </source>
</evidence>
<reference evidence="1" key="1">
    <citation type="journal article" date="2015" name="Genome Announc.">
        <title>Draft Genome Sequence of Anaerolineae Strain TC1, a Novel Isolate from a Methanogenic Wastewater Treatment System.</title>
        <authorList>
            <person name="Matsuura N."/>
            <person name="Tourlousse D.M."/>
            <person name="Sun L."/>
            <person name="Toyonaga M."/>
            <person name="Kuroda K."/>
            <person name="Ohashi A."/>
            <person name="Cruz R."/>
            <person name="Yamaguchi T."/>
            <person name="Sekiguchi Y."/>
        </authorList>
    </citation>
    <scope>NUCLEOTIDE SEQUENCE [LARGE SCALE GENOMIC DNA]</scope>
    <source>
        <strain evidence="1">TC1</strain>
    </source>
</reference>
<protein>
    <submittedName>
        <fullName evidence="1">Uncharacterized protein</fullName>
    </submittedName>
</protein>
<dbReference type="STRING" id="1678840.ATC1_13221"/>
<dbReference type="EMBL" id="DF968181">
    <property type="protein sequence ID" value="GAP40254.1"/>
    <property type="molecule type" value="Genomic_DNA"/>
</dbReference>
<proteinExistence type="predicted"/>
<dbReference type="Proteomes" id="UP000053370">
    <property type="component" value="Unassembled WGS sequence"/>
</dbReference>